<reference evidence="1 2" key="1">
    <citation type="submission" date="2018-06" db="EMBL/GenBank/DDBJ databases">
        <title>The Genome of Cuscuta australis (Dodder) Provides Insight into the Evolution of Plant Parasitism.</title>
        <authorList>
            <person name="Liu H."/>
        </authorList>
    </citation>
    <scope>NUCLEOTIDE SEQUENCE [LARGE SCALE GENOMIC DNA]</scope>
    <source>
        <strain evidence="2">cv. Yunnan</strain>
        <tissue evidence="1">Vines</tissue>
    </source>
</reference>
<keyword evidence="2" id="KW-1185">Reference proteome</keyword>
<evidence type="ECO:0000313" key="2">
    <source>
        <dbReference type="Proteomes" id="UP000249390"/>
    </source>
</evidence>
<evidence type="ECO:0000313" key="1">
    <source>
        <dbReference type="EMBL" id="RAL49950.1"/>
    </source>
</evidence>
<proteinExistence type="predicted"/>
<accession>A0A328DXK7</accession>
<sequence length="143" mass="16018">MEFQGNNKDEVLACSSILYDEDVEEEMDNDDVKMLEAVQQVLGVPFGSYFENSLLFAMSRETPTSLNLCNGPSTSLLKSTSYPKSVNSNDWGGLDPYEFCRRRRWSSVKPPPTPPNPYDDFSAAFRALLANHLPSGEVDWDAP</sequence>
<gene>
    <name evidence="1" type="ORF">DM860_002241</name>
</gene>
<dbReference type="Proteomes" id="UP000249390">
    <property type="component" value="Unassembled WGS sequence"/>
</dbReference>
<dbReference type="EMBL" id="NQVE01000076">
    <property type="protein sequence ID" value="RAL49950.1"/>
    <property type="molecule type" value="Genomic_DNA"/>
</dbReference>
<name>A0A328DXK7_9ASTE</name>
<dbReference type="AlphaFoldDB" id="A0A328DXK7"/>
<protein>
    <submittedName>
        <fullName evidence="1">Uncharacterized protein</fullName>
    </submittedName>
</protein>
<comment type="caution">
    <text evidence="1">The sequence shown here is derived from an EMBL/GenBank/DDBJ whole genome shotgun (WGS) entry which is preliminary data.</text>
</comment>
<organism evidence="1 2">
    <name type="scientific">Cuscuta australis</name>
    <dbReference type="NCBI Taxonomy" id="267555"/>
    <lineage>
        <taxon>Eukaryota</taxon>
        <taxon>Viridiplantae</taxon>
        <taxon>Streptophyta</taxon>
        <taxon>Embryophyta</taxon>
        <taxon>Tracheophyta</taxon>
        <taxon>Spermatophyta</taxon>
        <taxon>Magnoliopsida</taxon>
        <taxon>eudicotyledons</taxon>
        <taxon>Gunneridae</taxon>
        <taxon>Pentapetalae</taxon>
        <taxon>asterids</taxon>
        <taxon>lamiids</taxon>
        <taxon>Solanales</taxon>
        <taxon>Convolvulaceae</taxon>
        <taxon>Cuscuteae</taxon>
        <taxon>Cuscuta</taxon>
        <taxon>Cuscuta subgen. Grammica</taxon>
        <taxon>Cuscuta sect. Cleistogrammica</taxon>
    </lineage>
</organism>